<evidence type="ECO:0000313" key="2">
    <source>
        <dbReference type="Proteomes" id="UP001054252"/>
    </source>
</evidence>
<dbReference type="AlphaFoldDB" id="A0AAV5K6Y9"/>
<accession>A0AAV5K6Y9</accession>
<protein>
    <submittedName>
        <fullName evidence="1">Uncharacterized protein</fullName>
    </submittedName>
</protein>
<comment type="caution">
    <text evidence="1">The sequence shown here is derived from an EMBL/GenBank/DDBJ whole genome shotgun (WGS) entry which is preliminary data.</text>
</comment>
<dbReference type="EMBL" id="BPVZ01000051">
    <property type="protein sequence ID" value="GKV18855.1"/>
    <property type="molecule type" value="Genomic_DNA"/>
</dbReference>
<evidence type="ECO:0000313" key="1">
    <source>
        <dbReference type="EMBL" id="GKV18855.1"/>
    </source>
</evidence>
<proteinExistence type="predicted"/>
<gene>
    <name evidence="1" type="ORF">SLEP1_g29181</name>
</gene>
<sequence>MKVRTVVLVLLAVTVIAPILLYTDTLVTFKPSSSEREFLEDVSTFQAVSGKSGRLNLLPQVIFSTLFCFCPV</sequence>
<organism evidence="1 2">
    <name type="scientific">Rubroshorea leprosula</name>
    <dbReference type="NCBI Taxonomy" id="152421"/>
    <lineage>
        <taxon>Eukaryota</taxon>
        <taxon>Viridiplantae</taxon>
        <taxon>Streptophyta</taxon>
        <taxon>Embryophyta</taxon>
        <taxon>Tracheophyta</taxon>
        <taxon>Spermatophyta</taxon>
        <taxon>Magnoliopsida</taxon>
        <taxon>eudicotyledons</taxon>
        <taxon>Gunneridae</taxon>
        <taxon>Pentapetalae</taxon>
        <taxon>rosids</taxon>
        <taxon>malvids</taxon>
        <taxon>Malvales</taxon>
        <taxon>Dipterocarpaceae</taxon>
        <taxon>Rubroshorea</taxon>
    </lineage>
</organism>
<keyword evidence="2" id="KW-1185">Reference proteome</keyword>
<reference evidence="1 2" key="1">
    <citation type="journal article" date="2021" name="Commun. Biol.">
        <title>The genome of Shorea leprosula (Dipterocarpaceae) highlights the ecological relevance of drought in aseasonal tropical rainforests.</title>
        <authorList>
            <person name="Ng K.K.S."/>
            <person name="Kobayashi M.J."/>
            <person name="Fawcett J.A."/>
            <person name="Hatakeyama M."/>
            <person name="Paape T."/>
            <person name="Ng C.H."/>
            <person name="Ang C.C."/>
            <person name="Tnah L.H."/>
            <person name="Lee C.T."/>
            <person name="Nishiyama T."/>
            <person name="Sese J."/>
            <person name="O'Brien M.J."/>
            <person name="Copetti D."/>
            <person name="Mohd Noor M.I."/>
            <person name="Ong R.C."/>
            <person name="Putra M."/>
            <person name="Sireger I.Z."/>
            <person name="Indrioko S."/>
            <person name="Kosugi Y."/>
            <person name="Izuno A."/>
            <person name="Isagi Y."/>
            <person name="Lee S.L."/>
            <person name="Shimizu K.K."/>
        </authorList>
    </citation>
    <scope>NUCLEOTIDE SEQUENCE [LARGE SCALE GENOMIC DNA]</scope>
    <source>
        <strain evidence="1">214</strain>
    </source>
</reference>
<dbReference type="Proteomes" id="UP001054252">
    <property type="component" value="Unassembled WGS sequence"/>
</dbReference>
<name>A0AAV5K6Y9_9ROSI</name>